<protein>
    <submittedName>
        <fullName evidence="2">Uncharacterized protein LOC110011297</fullName>
    </submittedName>
</protein>
<dbReference type="OrthoDB" id="1938625at2759"/>
<name>A0A8M8USQ1_SESIN</name>
<dbReference type="AlphaFoldDB" id="A0A8M8USQ1"/>
<proteinExistence type="predicted"/>
<dbReference type="RefSeq" id="XP_020546886.1">
    <property type="nucleotide sequence ID" value="XM_020691227.1"/>
</dbReference>
<dbReference type="KEGG" id="sind:110011297"/>
<accession>A0A8M8USQ1</accession>
<dbReference type="Proteomes" id="UP000504604">
    <property type="component" value="Unplaced"/>
</dbReference>
<evidence type="ECO:0000313" key="1">
    <source>
        <dbReference type="Proteomes" id="UP000504604"/>
    </source>
</evidence>
<organism evidence="1 2">
    <name type="scientific">Sesamum indicum</name>
    <name type="common">Oriental sesame</name>
    <name type="synonym">Sesamum orientale</name>
    <dbReference type="NCBI Taxonomy" id="4182"/>
    <lineage>
        <taxon>Eukaryota</taxon>
        <taxon>Viridiplantae</taxon>
        <taxon>Streptophyta</taxon>
        <taxon>Embryophyta</taxon>
        <taxon>Tracheophyta</taxon>
        <taxon>Spermatophyta</taxon>
        <taxon>Magnoliopsida</taxon>
        <taxon>eudicotyledons</taxon>
        <taxon>Gunneridae</taxon>
        <taxon>Pentapetalae</taxon>
        <taxon>asterids</taxon>
        <taxon>lamiids</taxon>
        <taxon>Lamiales</taxon>
        <taxon>Pedaliaceae</taxon>
        <taxon>Sesamum</taxon>
    </lineage>
</organism>
<gene>
    <name evidence="2" type="primary">LOC110011297</name>
</gene>
<dbReference type="GeneID" id="110011297"/>
<evidence type="ECO:0000313" key="2">
    <source>
        <dbReference type="RefSeq" id="XP_020546886.1"/>
    </source>
</evidence>
<reference evidence="2" key="1">
    <citation type="submission" date="2025-08" db="UniProtKB">
        <authorList>
            <consortium name="RefSeq"/>
        </authorList>
    </citation>
    <scope>IDENTIFICATION</scope>
</reference>
<sequence>MAFICLKALSKKLRSSSATFYGKAHMEGGHFKPYPIWVSWINSMQLHGKSIWTVDATSSAWGWRKLLPLRSTLQPHIRYMVGDGEMISLWNDPWHPLGPLIQYVPRGPSLTRTCGDDLLRAVIQDGEWHWPRMRNAFMLDVTRLIPLISGVRDSILLDGGFYANKIVYDIFRHSGPKMEGKHVVNAAYRNLLASLVYHIWQEWNRRRYQQLDRDALSLVRIIIDEIRLHILSAELPHSISTIILCRVWRIPWYT</sequence>
<keyword evidence="1" id="KW-1185">Reference proteome</keyword>